<evidence type="ECO:0000313" key="3">
    <source>
        <dbReference type="Proteomes" id="UP000235598"/>
    </source>
</evidence>
<proteinExistence type="predicted"/>
<name>A0A2N6VI93_9MICO</name>
<dbReference type="AlphaFoldDB" id="A0A2N6VI93"/>
<comment type="caution">
    <text evidence="2">The sequence shown here is derived from an EMBL/GenBank/DDBJ whole genome shotgun (WGS) entry which is preliminary data.</text>
</comment>
<gene>
    <name evidence="2" type="ORF">CJ199_15980</name>
</gene>
<keyword evidence="1" id="KW-0812">Transmembrane</keyword>
<organism evidence="2 3">
    <name type="scientific">Brevibacterium paucivorans</name>
    <dbReference type="NCBI Taxonomy" id="170994"/>
    <lineage>
        <taxon>Bacteria</taxon>
        <taxon>Bacillati</taxon>
        <taxon>Actinomycetota</taxon>
        <taxon>Actinomycetes</taxon>
        <taxon>Micrococcales</taxon>
        <taxon>Brevibacteriaceae</taxon>
        <taxon>Brevibacterium</taxon>
    </lineage>
</organism>
<sequence>MATSAAAKSPAGGNVVPMFAILTITAVALLFLGSIALAVLHSLWWLIAVVIFAALLALGHEPRRLQGRLLPGVR</sequence>
<feature type="transmembrane region" description="Helical" evidence="1">
    <location>
        <begin position="42"/>
        <end position="59"/>
    </location>
</feature>
<accession>A0A2N6VI93</accession>
<dbReference type="Proteomes" id="UP000235598">
    <property type="component" value="Unassembled WGS sequence"/>
</dbReference>
<evidence type="ECO:0000256" key="1">
    <source>
        <dbReference type="SAM" id="Phobius"/>
    </source>
</evidence>
<keyword evidence="1" id="KW-1133">Transmembrane helix</keyword>
<feature type="transmembrane region" description="Helical" evidence="1">
    <location>
        <begin position="12"/>
        <end position="36"/>
    </location>
</feature>
<reference evidence="2 3" key="1">
    <citation type="submission" date="2017-09" db="EMBL/GenBank/DDBJ databases">
        <title>Bacterial strain isolated from the female urinary microbiota.</title>
        <authorList>
            <person name="Thomas-White K."/>
            <person name="Kumar N."/>
            <person name="Forster S."/>
            <person name="Putonti C."/>
            <person name="Lawley T."/>
            <person name="Wolfe A.J."/>
        </authorList>
    </citation>
    <scope>NUCLEOTIDE SEQUENCE [LARGE SCALE GENOMIC DNA]</scope>
    <source>
        <strain evidence="2 3">UMB1301</strain>
    </source>
</reference>
<protein>
    <submittedName>
        <fullName evidence="2">Uncharacterized protein</fullName>
    </submittedName>
</protein>
<evidence type="ECO:0000313" key="2">
    <source>
        <dbReference type="EMBL" id="PMC98880.1"/>
    </source>
</evidence>
<dbReference type="EMBL" id="PNHK01000738">
    <property type="protein sequence ID" value="PMC98880.1"/>
    <property type="molecule type" value="Genomic_DNA"/>
</dbReference>
<keyword evidence="1" id="KW-0472">Membrane</keyword>